<dbReference type="InterPro" id="IPR013784">
    <property type="entry name" value="Carb-bd-like_fold"/>
</dbReference>
<accession>A0A939HN54</accession>
<feature type="chain" id="PRO_5037989978" evidence="1">
    <location>
        <begin position="25"/>
        <end position="758"/>
    </location>
</feature>
<feature type="signal peptide" evidence="1">
    <location>
        <begin position="1"/>
        <end position="24"/>
    </location>
</feature>
<dbReference type="RefSeq" id="WP_207845171.1">
    <property type="nucleotide sequence ID" value="NZ_JAFVMH010000002.1"/>
</dbReference>
<dbReference type="InterPro" id="IPR052018">
    <property type="entry name" value="PHP_domain"/>
</dbReference>
<dbReference type="Gene3D" id="3.20.20.140">
    <property type="entry name" value="Metal-dependent hydrolases"/>
    <property type="match status" value="1"/>
</dbReference>
<dbReference type="PANTHER" id="PTHR42924:SF3">
    <property type="entry name" value="POLYMERASE_HISTIDINOL PHOSPHATASE N-TERMINAL DOMAIN-CONTAINING PROTEIN"/>
    <property type="match status" value="1"/>
</dbReference>
<dbReference type="InterPro" id="IPR016195">
    <property type="entry name" value="Pol/histidinol_Pase-like"/>
</dbReference>
<dbReference type="GO" id="GO:0035312">
    <property type="term" value="F:5'-3' DNA exonuclease activity"/>
    <property type="evidence" value="ECO:0007669"/>
    <property type="project" value="TreeGrafter"/>
</dbReference>
<sequence>MAMRLRCRTGLLVALLFASAPASAAVRVVVGPTPIPHGQANAAGDITIMNDRVAVAIAVKTAPPWAIPHGALIDAAPVTGGVIGPDRVTFADFLPNSWSAWPSDRQTVRIVEDTPAEAIVEAVRTWGQVEIRTRYILKDADDSVHLSVTMTNGGPRPVEKALSGFVLWSMGGYFFGVPGLPDQTEGPAGGALADRITAYDRDWAIAMHMPGFDRFGFGQKDLYRQTTLLPGQSAQFDGWLQIVPRGDLAPIVASEIQREGQGVAQISGRVSGADGTGLAAPVVVVEKNGRPLAWTLGQDGHYAFTLAPGSYRFYATGEGYANTPGVAVTLGKGDRRTQDFAGLAPPGRLHLLVHDRATGRPVDASIAIEQGQRPLVQYLGRHTFFTELDRIGQADIPLAVGDYVFSVQSGAGFTARPVLVKVHIRPGQTSTEDVSIERLFRPEALGWYTADMHHHSDQADGVTPPADLARSELAAGLDLLLVSDHDLTTNHRALQAIADQRGVPFIPSAEFSPSWGHFNAYPLRLGEPLRLEMAKATATDVYREARRLGATTIQVNHPDAPGEGYLASVDRGVAQGGLDPAYDLLEINGTMPGDDTKVLNRAWASWTTNHPYFLTAGSDTHDVWNAQSGNARLYAYVPGKLTVTGFIDAARHGHAFVSHGPLIFPDHMFGETFFAPAGGTVALGFDIRAVNGLKRVSIIRNGKLARLIDYDGKRDTVHVTVDAAGAADGWYALSVEDKAGCTAYTNPIWVRPGPKPAH</sequence>
<evidence type="ECO:0000313" key="3">
    <source>
        <dbReference type="Proteomes" id="UP000664073"/>
    </source>
</evidence>
<dbReference type="GO" id="GO:0004534">
    <property type="term" value="F:5'-3' RNA exonuclease activity"/>
    <property type="evidence" value="ECO:0007669"/>
    <property type="project" value="TreeGrafter"/>
</dbReference>
<keyword evidence="1" id="KW-0732">Signal</keyword>
<dbReference type="NCBIfam" id="NF038032">
    <property type="entry name" value="CehA_McbA_metalo"/>
    <property type="match status" value="1"/>
</dbReference>
<evidence type="ECO:0000256" key="1">
    <source>
        <dbReference type="SAM" id="SignalP"/>
    </source>
</evidence>
<gene>
    <name evidence="2" type="ORF">J2D77_04785</name>
</gene>
<dbReference type="EMBL" id="JAFVMH010000002">
    <property type="protein sequence ID" value="MBO1324472.1"/>
    <property type="molecule type" value="Genomic_DNA"/>
</dbReference>
<dbReference type="GO" id="GO:0030246">
    <property type="term" value="F:carbohydrate binding"/>
    <property type="evidence" value="ECO:0007669"/>
    <property type="project" value="InterPro"/>
</dbReference>
<protein>
    <submittedName>
        <fullName evidence="2">CehA/McbA family metallohydrolase</fullName>
    </submittedName>
</protein>
<proteinExistence type="predicted"/>
<organism evidence="2 3">
    <name type="scientific">Acetobacter garciniae</name>
    <dbReference type="NCBI Taxonomy" id="2817435"/>
    <lineage>
        <taxon>Bacteria</taxon>
        <taxon>Pseudomonadati</taxon>
        <taxon>Pseudomonadota</taxon>
        <taxon>Alphaproteobacteria</taxon>
        <taxon>Acetobacterales</taxon>
        <taxon>Acetobacteraceae</taxon>
        <taxon>Acetobacter</taxon>
    </lineage>
</organism>
<evidence type="ECO:0000313" key="2">
    <source>
        <dbReference type="EMBL" id="MBO1324472.1"/>
    </source>
</evidence>
<reference evidence="2" key="1">
    <citation type="submission" date="2021-03" db="EMBL/GenBank/DDBJ databases">
        <title>The complete genome sequence of Acetobacter sp. TBRC 12339.</title>
        <authorList>
            <person name="Charoenyingcharoen P."/>
            <person name="Yukphan P."/>
        </authorList>
    </citation>
    <scope>NUCLEOTIDE SEQUENCE</scope>
    <source>
        <strain evidence="2">TBRC 12339</strain>
    </source>
</reference>
<dbReference type="AlphaFoldDB" id="A0A939HN54"/>
<dbReference type="SUPFAM" id="SSF49452">
    <property type="entry name" value="Starch-binding domain-like"/>
    <property type="match status" value="1"/>
</dbReference>
<comment type="caution">
    <text evidence="2">The sequence shown here is derived from an EMBL/GenBank/DDBJ whole genome shotgun (WGS) entry which is preliminary data.</text>
</comment>
<dbReference type="Proteomes" id="UP000664073">
    <property type="component" value="Unassembled WGS sequence"/>
</dbReference>
<dbReference type="Pfam" id="PF13620">
    <property type="entry name" value="CarboxypepD_reg"/>
    <property type="match status" value="1"/>
</dbReference>
<keyword evidence="3" id="KW-1185">Reference proteome</keyword>
<dbReference type="PANTHER" id="PTHR42924">
    <property type="entry name" value="EXONUCLEASE"/>
    <property type="match status" value="1"/>
</dbReference>
<dbReference type="SUPFAM" id="SSF89550">
    <property type="entry name" value="PHP domain-like"/>
    <property type="match status" value="1"/>
</dbReference>
<name>A0A939HN54_9PROT</name>
<dbReference type="Gene3D" id="2.60.40.1120">
    <property type="entry name" value="Carboxypeptidase-like, regulatory domain"/>
    <property type="match status" value="1"/>
</dbReference>